<dbReference type="AlphaFoldDB" id="K9TDR2"/>
<dbReference type="Proteomes" id="UP000010367">
    <property type="component" value="Chromosome"/>
</dbReference>
<dbReference type="STRING" id="56110.Oscil6304_0823"/>
<gene>
    <name evidence="1" type="ORF">Oscil6304_0823</name>
</gene>
<dbReference type="EMBL" id="CP003607">
    <property type="protein sequence ID" value="AFY80558.1"/>
    <property type="molecule type" value="Genomic_DNA"/>
</dbReference>
<evidence type="ECO:0000313" key="2">
    <source>
        <dbReference type="Proteomes" id="UP000010367"/>
    </source>
</evidence>
<proteinExistence type="predicted"/>
<dbReference type="InParanoid" id="K9TDR2"/>
<evidence type="ECO:0000313" key="1">
    <source>
        <dbReference type="EMBL" id="AFY80558.1"/>
    </source>
</evidence>
<dbReference type="RefSeq" id="WP_015147208.1">
    <property type="nucleotide sequence ID" value="NC_019693.1"/>
</dbReference>
<sequence>MFVATKRMTRPGNGAPLNCDRHFLAFPCLEVQGCDILIDCAELMEVHA</sequence>
<reference evidence="1 2" key="1">
    <citation type="submission" date="2012-06" db="EMBL/GenBank/DDBJ databases">
        <title>Finished chromosome of genome of Oscillatoria acuminata PCC 6304.</title>
        <authorList>
            <consortium name="US DOE Joint Genome Institute"/>
            <person name="Gugger M."/>
            <person name="Coursin T."/>
            <person name="Rippka R."/>
            <person name="Tandeau De Marsac N."/>
            <person name="Huntemann M."/>
            <person name="Wei C.-L."/>
            <person name="Han J."/>
            <person name="Detter J.C."/>
            <person name="Han C."/>
            <person name="Tapia R."/>
            <person name="Davenport K."/>
            <person name="Daligault H."/>
            <person name="Erkkila T."/>
            <person name="Gu W."/>
            <person name="Munk A.C.C."/>
            <person name="Teshima H."/>
            <person name="Xu Y."/>
            <person name="Chain P."/>
            <person name="Chen A."/>
            <person name="Krypides N."/>
            <person name="Mavromatis K."/>
            <person name="Markowitz V."/>
            <person name="Szeto E."/>
            <person name="Ivanova N."/>
            <person name="Mikhailova N."/>
            <person name="Ovchinnikova G."/>
            <person name="Pagani I."/>
            <person name="Pati A."/>
            <person name="Goodwin L."/>
            <person name="Peters L."/>
            <person name="Pitluck S."/>
            <person name="Woyke T."/>
            <person name="Kerfeld C."/>
        </authorList>
    </citation>
    <scope>NUCLEOTIDE SEQUENCE [LARGE SCALE GENOMIC DNA]</scope>
    <source>
        <strain evidence="1 2">PCC 6304</strain>
    </source>
</reference>
<protein>
    <submittedName>
        <fullName evidence="1">Uncharacterized protein</fullName>
    </submittedName>
</protein>
<accession>K9TDR2</accession>
<keyword evidence="2" id="KW-1185">Reference proteome</keyword>
<dbReference type="HOGENOM" id="CLU_3155617_0_0_3"/>
<name>K9TDR2_9CYAN</name>
<dbReference type="KEGG" id="oac:Oscil6304_0823"/>
<organism evidence="1 2">
    <name type="scientific">Oscillatoria acuminata PCC 6304</name>
    <dbReference type="NCBI Taxonomy" id="56110"/>
    <lineage>
        <taxon>Bacteria</taxon>
        <taxon>Bacillati</taxon>
        <taxon>Cyanobacteriota</taxon>
        <taxon>Cyanophyceae</taxon>
        <taxon>Oscillatoriophycideae</taxon>
        <taxon>Oscillatoriales</taxon>
        <taxon>Oscillatoriaceae</taxon>
        <taxon>Oscillatoria</taxon>
    </lineage>
</organism>